<keyword evidence="3" id="KW-1185">Reference proteome</keyword>
<organism evidence="2 3">
    <name type="scientific">Collybiopsis luxurians FD-317 M1</name>
    <dbReference type="NCBI Taxonomy" id="944289"/>
    <lineage>
        <taxon>Eukaryota</taxon>
        <taxon>Fungi</taxon>
        <taxon>Dikarya</taxon>
        <taxon>Basidiomycota</taxon>
        <taxon>Agaricomycotina</taxon>
        <taxon>Agaricomycetes</taxon>
        <taxon>Agaricomycetidae</taxon>
        <taxon>Agaricales</taxon>
        <taxon>Marasmiineae</taxon>
        <taxon>Omphalotaceae</taxon>
        <taxon>Collybiopsis</taxon>
        <taxon>Collybiopsis luxurians</taxon>
    </lineage>
</organism>
<dbReference type="HOGENOM" id="CLU_1030783_0_0_1"/>
<dbReference type="EMBL" id="KN834854">
    <property type="protein sequence ID" value="KIK51813.1"/>
    <property type="molecule type" value="Genomic_DNA"/>
</dbReference>
<accession>A0A0D0CAD5</accession>
<evidence type="ECO:0000313" key="2">
    <source>
        <dbReference type="EMBL" id="KIK51813.1"/>
    </source>
</evidence>
<protein>
    <submittedName>
        <fullName evidence="2">Uncharacterized protein</fullName>
    </submittedName>
</protein>
<reference evidence="2 3" key="1">
    <citation type="submission" date="2014-04" db="EMBL/GenBank/DDBJ databases">
        <title>Evolutionary Origins and Diversification of the Mycorrhizal Mutualists.</title>
        <authorList>
            <consortium name="DOE Joint Genome Institute"/>
            <consortium name="Mycorrhizal Genomics Consortium"/>
            <person name="Kohler A."/>
            <person name="Kuo A."/>
            <person name="Nagy L.G."/>
            <person name="Floudas D."/>
            <person name="Copeland A."/>
            <person name="Barry K.W."/>
            <person name="Cichocki N."/>
            <person name="Veneault-Fourrey C."/>
            <person name="LaButti K."/>
            <person name="Lindquist E.A."/>
            <person name="Lipzen A."/>
            <person name="Lundell T."/>
            <person name="Morin E."/>
            <person name="Murat C."/>
            <person name="Riley R."/>
            <person name="Ohm R."/>
            <person name="Sun H."/>
            <person name="Tunlid A."/>
            <person name="Henrissat B."/>
            <person name="Grigoriev I.V."/>
            <person name="Hibbett D.S."/>
            <person name="Martin F."/>
        </authorList>
    </citation>
    <scope>NUCLEOTIDE SEQUENCE [LARGE SCALE GENOMIC DNA]</scope>
    <source>
        <strain evidence="2 3">FD-317 M1</strain>
    </source>
</reference>
<feature type="region of interest" description="Disordered" evidence="1">
    <location>
        <begin position="97"/>
        <end position="117"/>
    </location>
</feature>
<proteinExistence type="predicted"/>
<dbReference type="Proteomes" id="UP000053593">
    <property type="component" value="Unassembled WGS sequence"/>
</dbReference>
<evidence type="ECO:0000256" key="1">
    <source>
        <dbReference type="SAM" id="MobiDB-lite"/>
    </source>
</evidence>
<dbReference type="AlphaFoldDB" id="A0A0D0CAD5"/>
<name>A0A0D0CAD5_9AGAR</name>
<sequence>MSSFHNYDIKFLTCLAAVEECHSHSLEAIKIEDQGASNDNEEYFSCLNSDLGNSSEDVSGAHTSLAVDTVQSPLDKSSDVASGLGIGSQAIFTSVKNGKWREPETGGSQKRDDKKTQLPSLVTTAVSLPWKSPKTHFVPVKQLPHIVPSNQATKSVSTGKSQPAVSSILKAGITPNCPPSAINICSIDIENSSPDDVDKGSTIRMDIENESASPAPPPSAPPASDMVVDQVDAYTDKMKCCQSDETAETEPLTKQGNTPSNSIFIILLSN</sequence>
<evidence type="ECO:0000313" key="3">
    <source>
        <dbReference type="Proteomes" id="UP000053593"/>
    </source>
</evidence>
<gene>
    <name evidence="2" type="ORF">GYMLUDRAFT_251736</name>
</gene>
<feature type="compositionally biased region" description="Basic and acidic residues" evidence="1">
    <location>
        <begin position="99"/>
        <end position="116"/>
    </location>
</feature>